<dbReference type="PANTHER" id="PTHR37844">
    <property type="entry name" value="SER/THR PROTEIN PHOSPHATASE SUPERFAMILY (AFU_ORTHOLOGUE AFUA_1G14840)"/>
    <property type="match status" value="1"/>
</dbReference>
<accession>A0A2N3HWW8</accession>
<dbReference type="InterPro" id="IPR004843">
    <property type="entry name" value="Calcineurin-like_PHP"/>
</dbReference>
<dbReference type="PANTHER" id="PTHR37844:SF1">
    <property type="entry name" value="CALCINEURIN-LIKE PHOSPHOESTERASE DOMAIN-CONTAINING PROTEIN"/>
    <property type="match status" value="1"/>
</dbReference>
<dbReference type="Gene3D" id="3.60.21.10">
    <property type="match status" value="1"/>
</dbReference>
<dbReference type="SUPFAM" id="SSF56300">
    <property type="entry name" value="Metallo-dependent phosphatases"/>
    <property type="match status" value="1"/>
</dbReference>
<comment type="caution">
    <text evidence="2">The sequence shown here is derived from an EMBL/GenBank/DDBJ whole genome shotgun (WGS) entry which is preliminary data.</text>
</comment>
<organism evidence="2 3">
    <name type="scientific">Labilibaculum filiforme</name>
    <dbReference type="NCBI Taxonomy" id="1940526"/>
    <lineage>
        <taxon>Bacteria</taxon>
        <taxon>Pseudomonadati</taxon>
        <taxon>Bacteroidota</taxon>
        <taxon>Bacteroidia</taxon>
        <taxon>Marinilabiliales</taxon>
        <taxon>Marinifilaceae</taxon>
        <taxon>Labilibaculum</taxon>
    </lineage>
</organism>
<dbReference type="GO" id="GO:0016787">
    <property type="term" value="F:hydrolase activity"/>
    <property type="evidence" value="ECO:0007669"/>
    <property type="project" value="InterPro"/>
</dbReference>
<keyword evidence="3" id="KW-1185">Reference proteome</keyword>
<dbReference type="RefSeq" id="WP_101261774.1">
    <property type="nucleotide sequence ID" value="NZ_MVDD01000008.1"/>
</dbReference>
<proteinExistence type="predicted"/>
<evidence type="ECO:0000259" key="1">
    <source>
        <dbReference type="Pfam" id="PF00149"/>
    </source>
</evidence>
<dbReference type="InterPro" id="IPR029052">
    <property type="entry name" value="Metallo-depent_PP-like"/>
</dbReference>
<name>A0A2N3HWW8_9BACT</name>
<reference evidence="2 3" key="1">
    <citation type="journal article" date="2017" name="Front. Microbiol.">
        <title>Labilibaculum manganireducens gen. nov., sp. nov. and Labilibaculum filiforme sp. nov., Novel Bacteroidetes Isolated from Subsurface Sediments of the Baltic Sea.</title>
        <authorList>
            <person name="Vandieken V."/>
            <person name="Marshall I.P."/>
            <person name="Niemann H."/>
            <person name="Engelen B."/>
            <person name="Cypionka H."/>
        </authorList>
    </citation>
    <scope>NUCLEOTIDE SEQUENCE [LARGE SCALE GENOMIC DNA]</scope>
    <source>
        <strain evidence="2 3">59.16B</strain>
    </source>
</reference>
<gene>
    <name evidence="2" type="ORF">BZG02_12470</name>
</gene>
<dbReference type="AlphaFoldDB" id="A0A2N3HWW8"/>
<feature type="domain" description="Calcineurin-like phosphoesterase" evidence="1">
    <location>
        <begin position="6"/>
        <end position="216"/>
    </location>
</feature>
<dbReference type="Proteomes" id="UP000233535">
    <property type="component" value="Unassembled WGS sequence"/>
</dbReference>
<evidence type="ECO:0000313" key="3">
    <source>
        <dbReference type="Proteomes" id="UP000233535"/>
    </source>
</evidence>
<dbReference type="OrthoDB" id="356681at2"/>
<protein>
    <submittedName>
        <fullName evidence="2">Metallophosphoesterase</fullName>
    </submittedName>
</protein>
<dbReference type="Pfam" id="PF00149">
    <property type="entry name" value="Metallophos"/>
    <property type="match status" value="1"/>
</dbReference>
<evidence type="ECO:0000313" key="2">
    <source>
        <dbReference type="EMBL" id="PKQ62531.1"/>
    </source>
</evidence>
<sequence>MIIQYCSDLHLEFPENEKFLRTNPIESIGDILILSGDIVPFAIMDKYLWFFEDLSSKFKQIYWIPGNHEYYYSDISSRTGALNEKILHNVSLVNNLCIQHDDITFIFSTLWSNISDHNQYFIQNRLSDFVVIKNQDRLFLPLDYNKMHRESIDFIKSALNHSTTDLTVVATHHVPTFLNYPEQYKGDILNEAFASELFELIESSNINYWIFGHHHSNINNFTIANTLLLTNQLGYIRNNEHHLFKTSTINVANLK</sequence>
<dbReference type="EMBL" id="MVDD01000008">
    <property type="protein sequence ID" value="PKQ62531.1"/>
    <property type="molecule type" value="Genomic_DNA"/>
</dbReference>